<feature type="transmembrane region" description="Helical" evidence="1">
    <location>
        <begin position="86"/>
        <end position="106"/>
    </location>
</feature>
<dbReference type="Proteomes" id="UP000295680">
    <property type="component" value="Unassembled WGS sequence"/>
</dbReference>
<dbReference type="RefSeq" id="WP_132123475.1">
    <property type="nucleotide sequence ID" value="NZ_SLWS01000010.1"/>
</dbReference>
<keyword evidence="3" id="KW-1185">Reference proteome</keyword>
<dbReference type="OrthoDB" id="3688647at2"/>
<name>A0A4R2JH45_9PSEU</name>
<feature type="transmembrane region" description="Helical" evidence="1">
    <location>
        <begin position="59"/>
        <end position="80"/>
    </location>
</feature>
<protein>
    <submittedName>
        <fullName evidence="2">Uncharacterized protein</fullName>
    </submittedName>
</protein>
<gene>
    <name evidence="2" type="ORF">EV192_11084</name>
</gene>
<sequence length="114" mass="12822">MIFAVALSWLGFFVHNVADLPGQTILSPESLYPTILYLALVAAWFTSARRVVERVLLGWVLLNLVGGAIVSVLPLPFLPFHPEQTLYHYSFHVLYAILQVPALVVLRRRLVTQP</sequence>
<accession>A0A4R2JH45</accession>
<feature type="transmembrane region" description="Helical" evidence="1">
    <location>
        <begin position="35"/>
        <end position="52"/>
    </location>
</feature>
<keyword evidence="1" id="KW-1133">Transmembrane helix</keyword>
<reference evidence="2 3" key="1">
    <citation type="submission" date="2019-03" db="EMBL/GenBank/DDBJ databases">
        <title>Genomic Encyclopedia of Type Strains, Phase IV (KMG-IV): sequencing the most valuable type-strain genomes for metagenomic binning, comparative biology and taxonomic classification.</title>
        <authorList>
            <person name="Goeker M."/>
        </authorList>
    </citation>
    <scope>NUCLEOTIDE SEQUENCE [LARGE SCALE GENOMIC DNA]</scope>
    <source>
        <strain evidence="2 3">DSM 45934</strain>
    </source>
</reference>
<evidence type="ECO:0000256" key="1">
    <source>
        <dbReference type="SAM" id="Phobius"/>
    </source>
</evidence>
<evidence type="ECO:0000313" key="3">
    <source>
        <dbReference type="Proteomes" id="UP000295680"/>
    </source>
</evidence>
<dbReference type="EMBL" id="SLWS01000010">
    <property type="protein sequence ID" value="TCO53495.1"/>
    <property type="molecule type" value="Genomic_DNA"/>
</dbReference>
<comment type="caution">
    <text evidence="2">The sequence shown here is derived from an EMBL/GenBank/DDBJ whole genome shotgun (WGS) entry which is preliminary data.</text>
</comment>
<proteinExistence type="predicted"/>
<organism evidence="2 3">
    <name type="scientific">Actinocrispum wychmicini</name>
    <dbReference type="NCBI Taxonomy" id="1213861"/>
    <lineage>
        <taxon>Bacteria</taxon>
        <taxon>Bacillati</taxon>
        <taxon>Actinomycetota</taxon>
        <taxon>Actinomycetes</taxon>
        <taxon>Pseudonocardiales</taxon>
        <taxon>Pseudonocardiaceae</taxon>
        <taxon>Actinocrispum</taxon>
    </lineage>
</organism>
<keyword evidence="1" id="KW-0472">Membrane</keyword>
<dbReference type="AlphaFoldDB" id="A0A4R2JH45"/>
<keyword evidence="1" id="KW-0812">Transmembrane</keyword>
<evidence type="ECO:0000313" key="2">
    <source>
        <dbReference type="EMBL" id="TCO53495.1"/>
    </source>
</evidence>